<organism evidence="2 3">
    <name type="scientific">Saguinus oedipus</name>
    <name type="common">Cotton-top tamarin</name>
    <name type="synonym">Oedipomidas oedipus</name>
    <dbReference type="NCBI Taxonomy" id="9490"/>
    <lineage>
        <taxon>Eukaryota</taxon>
        <taxon>Metazoa</taxon>
        <taxon>Chordata</taxon>
        <taxon>Craniata</taxon>
        <taxon>Vertebrata</taxon>
        <taxon>Euteleostomi</taxon>
        <taxon>Mammalia</taxon>
        <taxon>Eutheria</taxon>
        <taxon>Euarchontoglires</taxon>
        <taxon>Primates</taxon>
        <taxon>Haplorrhini</taxon>
        <taxon>Platyrrhini</taxon>
        <taxon>Cebidae</taxon>
        <taxon>Callitrichinae</taxon>
        <taxon>Saguinus</taxon>
    </lineage>
</organism>
<feature type="compositionally biased region" description="Low complexity" evidence="1">
    <location>
        <begin position="121"/>
        <end position="143"/>
    </location>
</feature>
<feature type="compositionally biased region" description="Gly residues" evidence="1">
    <location>
        <begin position="13"/>
        <end position="22"/>
    </location>
</feature>
<feature type="region of interest" description="Disordered" evidence="1">
    <location>
        <begin position="1"/>
        <end position="37"/>
    </location>
</feature>
<feature type="region of interest" description="Disordered" evidence="1">
    <location>
        <begin position="51"/>
        <end position="101"/>
    </location>
</feature>
<gene>
    <name evidence="2" type="ORF">P7K49_018363</name>
</gene>
<feature type="region of interest" description="Disordered" evidence="1">
    <location>
        <begin position="195"/>
        <end position="228"/>
    </location>
</feature>
<keyword evidence="3" id="KW-1185">Reference proteome</keyword>
<accession>A0ABQ9V564</accession>
<sequence length="228" mass="22863">MLRLAARAPPPGAEGGVSGLGGAQLPSPPLPGPYSLAPKWEASSCRFPLPHIPATCPVPDAKRRLRASRAEPTTLQPRAGREPASGAPLVGDQSSCGGGGAGGGFPCVREAVAEKPVAARAASISRAPAVPPSAAGEAGASAERTVPRAPGPHGRTPLSLLPRRPGLRLPAERPSLPSPLSFAFPALRRIWLLPRPPGDRRGEDTCFAGAPGRGLSGVGSAAATPGGA</sequence>
<dbReference type="Proteomes" id="UP001266305">
    <property type="component" value="Unassembled WGS sequence"/>
</dbReference>
<proteinExistence type="predicted"/>
<name>A0ABQ9V564_SAGOE</name>
<comment type="caution">
    <text evidence="2">The sequence shown here is derived from an EMBL/GenBank/DDBJ whole genome shotgun (WGS) entry which is preliminary data.</text>
</comment>
<protein>
    <submittedName>
        <fullName evidence="2">Uncharacterized protein</fullName>
    </submittedName>
</protein>
<feature type="compositionally biased region" description="Low complexity" evidence="1">
    <location>
        <begin position="155"/>
        <end position="175"/>
    </location>
</feature>
<evidence type="ECO:0000313" key="2">
    <source>
        <dbReference type="EMBL" id="KAK2104507.1"/>
    </source>
</evidence>
<evidence type="ECO:0000313" key="3">
    <source>
        <dbReference type="Proteomes" id="UP001266305"/>
    </source>
</evidence>
<dbReference type="EMBL" id="JASSZA010000008">
    <property type="protein sequence ID" value="KAK2104507.1"/>
    <property type="molecule type" value="Genomic_DNA"/>
</dbReference>
<feature type="region of interest" description="Disordered" evidence="1">
    <location>
        <begin position="121"/>
        <end position="175"/>
    </location>
</feature>
<reference evidence="2 3" key="1">
    <citation type="submission" date="2023-05" db="EMBL/GenBank/DDBJ databases">
        <title>B98-5 Cell Line De Novo Hybrid Assembly: An Optical Mapping Approach.</title>
        <authorList>
            <person name="Kananen K."/>
            <person name="Auerbach J.A."/>
            <person name="Kautto E."/>
            <person name="Blachly J.S."/>
        </authorList>
    </citation>
    <scope>NUCLEOTIDE SEQUENCE [LARGE SCALE GENOMIC DNA]</scope>
    <source>
        <strain evidence="2">B95-8</strain>
        <tissue evidence="2">Cell line</tissue>
    </source>
</reference>
<evidence type="ECO:0000256" key="1">
    <source>
        <dbReference type="SAM" id="MobiDB-lite"/>
    </source>
</evidence>